<dbReference type="SUPFAM" id="SSF48452">
    <property type="entry name" value="TPR-like"/>
    <property type="match status" value="1"/>
</dbReference>
<dbReference type="Proteomes" id="UP000612055">
    <property type="component" value="Unassembled WGS sequence"/>
</dbReference>
<dbReference type="Gene3D" id="2.170.270.10">
    <property type="entry name" value="SET domain"/>
    <property type="match status" value="1"/>
</dbReference>
<dbReference type="EMBL" id="JAEHOE010000134">
    <property type="protein sequence ID" value="KAG2485192.1"/>
    <property type="molecule type" value="Genomic_DNA"/>
</dbReference>
<evidence type="ECO:0000256" key="4">
    <source>
        <dbReference type="PROSITE-ProRule" id="PRU00339"/>
    </source>
</evidence>
<organism evidence="6 7">
    <name type="scientific">Edaphochlamys debaryana</name>
    <dbReference type="NCBI Taxonomy" id="47281"/>
    <lineage>
        <taxon>Eukaryota</taxon>
        <taxon>Viridiplantae</taxon>
        <taxon>Chlorophyta</taxon>
        <taxon>core chlorophytes</taxon>
        <taxon>Chlorophyceae</taxon>
        <taxon>CS clade</taxon>
        <taxon>Chlamydomonadales</taxon>
        <taxon>Chlamydomonadales incertae sedis</taxon>
        <taxon>Edaphochlamys</taxon>
    </lineage>
</organism>
<dbReference type="InterPro" id="IPR052097">
    <property type="entry name" value="SET-MYND_domain_protein"/>
</dbReference>
<dbReference type="Gene3D" id="1.25.40.10">
    <property type="entry name" value="Tetratricopeptide repeat domain"/>
    <property type="match status" value="1"/>
</dbReference>
<feature type="compositionally biased region" description="Low complexity" evidence="5">
    <location>
        <begin position="536"/>
        <end position="554"/>
    </location>
</feature>
<evidence type="ECO:0000256" key="3">
    <source>
        <dbReference type="ARBA" id="ARBA00022691"/>
    </source>
</evidence>
<dbReference type="PANTHER" id="PTHR46165">
    <property type="entry name" value="SET AND MYND DOMAIN-CONTAINING PROTEIN 4"/>
    <property type="match status" value="1"/>
</dbReference>
<feature type="repeat" description="TPR" evidence="4">
    <location>
        <begin position="66"/>
        <end position="99"/>
    </location>
</feature>
<sequence>MLDQLIEVAAGDARVSAALERREAYDALVSAVERALLHRDPELFAGAVAQLTATDVEGCCPDPRRAEAARLRGNALFGSGRWREAAEAYTEALQYQPALTPAGRAAAARLFSNRSAALLRLAPRPDARGALADAREAAAADPTFRKAHYRSACARRLLGDLEGALGDCRRAGGDGGGAGGGGGVDEVSYLLAELELELGRGGRGQGQEGGQGQGSQGAGGSVVGAEAGAGAEAGEGRTGYDQVLLAEAQSAAEGRHLLAAPSGPPLPPAADVLWDWPLAAVTARRWRRRPPPGRGGGGGGAAAPSPFWSGLRCWRCTRPLGRLAPGEEVEGKDEGEGAAGTGGGGAAQHGSAGGVRPSVPYPCQYCPMALYCSPQCRDADPYHVPGGAECGLPWASLLPEEGLLAARLLRAAGAEEAAEAGGARGGMEPAGPGPGVGAGAGAAGLPAAGSGGGSAAPGAAGAGGVRGVLGRLVSHSLPDPLGGAVLAAAAAAAYRAACAAALRRWLAEKLEPPPPPLLPPIPAPAAPPPKLAHTNPSSSYSSSYSTAPSSSLQPPSTPTPPHQEQQQQQQPQQHHQQDHQEQHQHLQEEEQLQRRQRRRWLTGAVPVGGALVPPELSSAGLMRVLGVVAANGAALRGPPGAGAGVAGRLGLALCPLLAAWVNHSCCPSAQLRFHGLQAVLRTGRPLPPGAPLAISYGPQEGKSSRAARRAALQAQYGFLCRCEACSDDRRCAVLEAALWGLACPACGPAQHAPHAAPHAAQGMAVTATAACAPRLGALPAAVRPSNPALTAVLLGAEAEEAALAEADALEAAAAAAGSSGGGGACSRCRRALSPAQQAAAAAALARAGSMLEAGREGLAAAAGASGGGGAAAAAAAAARGLRLLCGAAREQAAVLPCTSRLLGATRHEAGEAALGRLQALQALQGQQGLQGPAPQGAPHRELEAAAAEAAAGLAENLAALELVYGACSTEVLYEAELLGRLLGALAGHRGVGREQGGDPHGAARRGDEGTGDGPPGGAAAAEGPCCACCGAEAAQHEGRMGAALAELRRGVLGAAVCGGGSGGGGDGGGGEGTPRWARLQGAAAALGACIAWHVNGEPAHG</sequence>
<name>A0A835XI96_9CHLO</name>
<accession>A0A835XI96</accession>
<dbReference type="PROSITE" id="PS50005">
    <property type="entry name" value="TPR"/>
    <property type="match status" value="1"/>
</dbReference>
<dbReference type="SMART" id="SM00028">
    <property type="entry name" value="TPR"/>
    <property type="match status" value="1"/>
</dbReference>
<keyword evidence="3" id="KW-0949">S-adenosyl-L-methionine</keyword>
<dbReference type="GO" id="GO:0005737">
    <property type="term" value="C:cytoplasm"/>
    <property type="evidence" value="ECO:0007669"/>
    <property type="project" value="TreeGrafter"/>
</dbReference>
<evidence type="ECO:0000256" key="1">
    <source>
        <dbReference type="ARBA" id="ARBA00022603"/>
    </source>
</evidence>
<dbReference type="PANTHER" id="PTHR46165:SF2">
    <property type="entry name" value="SET AND MYND DOMAIN-CONTAINING PROTEIN 4"/>
    <property type="match status" value="1"/>
</dbReference>
<evidence type="ECO:0000313" key="7">
    <source>
        <dbReference type="Proteomes" id="UP000612055"/>
    </source>
</evidence>
<keyword evidence="1" id="KW-0489">Methyltransferase</keyword>
<feature type="region of interest" description="Disordered" evidence="5">
    <location>
        <begin position="200"/>
        <end position="224"/>
    </location>
</feature>
<dbReference type="OrthoDB" id="551989at2759"/>
<dbReference type="AlphaFoldDB" id="A0A835XI96"/>
<dbReference type="GO" id="GO:0008168">
    <property type="term" value="F:methyltransferase activity"/>
    <property type="evidence" value="ECO:0007669"/>
    <property type="project" value="UniProtKB-KW"/>
</dbReference>
<feature type="compositionally biased region" description="Basic and acidic residues" evidence="5">
    <location>
        <begin position="575"/>
        <end position="593"/>
    </location>
</feature>
<dbReference type="GO" id="GO:0042826">
    <property type="term" value="F:histone deacetylase binding"/>
    <property type="evidence" value="ECO:0007669"/>
    <property type="project" value="TreeGrafter"/>
</dbReference>
<dbReference type="GO" id="GO:0032259">
    <property type="term" value="P:methylation"/>
    <property type="evidence" value="ECO:0007669"/>
    <property type="project" value="UniProtKB-KW"/>
</dbReference>
<proteinExistence type="predicted"/>
<evidence type="ECO:0000256" key="2">
    <source>
        <dbReference type="ARBA" id="ARBA00022679"/>
    </source>
</evidence>
<feature type="compositionally biased region" description="Low complexity" evidence="5">
    <location>
        <begin position="562"/>
        <end position="574"/>
    </location>
</feature>
<protein>
    <submittedName>
        <fullName evidence="6">Uncharacterized protein</fullName>
    </submittedName>
</protein>
<evidence type="ECO:0000313" key="6">
    <source>
        <dbReference type="EMBL" id="KAG2485192.1"/>
    </source>
</evidence>
<comment type="caution">
    <text evidence="6">The sequence shown here is derived from an EMBL/GenBank/DDBJ whole genome shotgun (WGS) entry which is preliminary data.</text>
</comment>
<feature type="region of interest" description="Disordered" evidence="5">
    <location>
        <begin position="324"/>
        <end position="353"/>
    </location>
</feature>
<feature type="region of interest" description="Disordered" evidence="5">
    <location>
        <begin position="516"/>
        <end position="595"/>
    </location>
</feature>
<feature type="compositionally biased region" description="Pro residues" evidence="5">
    <location>
        <begin position="516"/>
        <end position="530"/>
    </location>
</feature>
<keyword evidence="4" id="KW-0802">TPR repeat</keyword>
<dbReference type="InterPro" id="IPR011990">
    <property type="entry name" value="TPR-like_helical_dom_sf"/>
</dbReference>
<feature type="compositionally biased region" description="Gly residues" evidence="5">
    <location>
        <begin position="200"/>
        <end position="222"/>
    </location>
</feature>
<dbReference type="SUPFAM" id="SSF82199">
    <property type="entry name" value="SET domain"/>
    <property type="match status" value="1"/>
</dbReference>
<dbReference type="GO" id="GO:0005634">
    <property type="term" value="C:nucleus"/>
    <property type="evidence" value="ECO:0007669"/>
    <property type="project" value="TreeGrafter"/>
</dbReference>
<feature type="compositionally biased region" description="Gly residues" evidence="5">
    <location>
        <begin position="337"/>
        <end position="353"/>
    </location>
</feature>
<dbReference type="InterPro" id="IPR046341">
    <property type="entry name" value="SET_dom_sf"/>
</dbReference>
<evidence type="ECO:0000256" key="5">
    <source>
        <dbReference type="SAM" id="MobiDB-lite"/>
    </source>
</evidence>
<reference evidence="6" key="1">
    <citation type="journal article" date="2020" name="bioRxiv">
        <title>Comparative genomics of Chlamydomonas.</title>
        <authorList>
            <person name="Craig R.J."/>
            <person name="Hasan A.R."/>
            <person name="Ness R.W."/>
            <person name="Keightley P.D."/>
        </authorList>
    </citation>
    <scope>NUCLEOTIDE SEQUENCE</scope>
    <source>
        <strain evidence="6">CCAP 11/70</strain>
    </source>
</reference>
<keyword evidence="2" id="KW-0808">Transferase</keyword>
<gene>
    <name evidence="6" type="ORF">HYH03_016081</name>
</gene>
<dbReference type="InterPro" id="IPR019734">
    <property type="entry name" value="TPR_rpt"/>
</dbReference>
<keyword evidence="7" id="KW-1185">Reference proteome</keyword>
<feature type="region of interest" description="Disordered" evidence="5">
    <location>
        <begin position="990"/>
        <end position="1017"/>
    </location>
</feature>